<accession>A0A1I1NLV0</accession>
<dbReference type="SUPFAM" id="SSF64076">
    <property type="entry name" value="MTH938-like"/>
    <property type="match status" value="1"/>
</dbReference>
<proteinExistence type="predicted"/>
<dbReference type="OrthoDB" id="9800373at2"/>
<dbReference type="STRING" id="1123397.SAMN05660831_00341"/>
<dbReference type="PANTHER" id="PTHR21192:SF2">
    <property type="entry name" value="NADH DEHYDROGENASE [UBIQUINONE] 1 ALPHA SUBCOMPLEX ASSEMBLY FACTOR 3"/>
    <property type="match status" value="1"/>
</dbReference>
<reference evidence="1 2" key="1">
    <citation type="submission" date="2016-10" db="EMBL/GenBank/DDBJ databases">
        <authorList>
            <person name="de Groot N.N."/>
        </authorList>
    </citation>
    <scope>NUCLEOTIDE SEQUENCE [LARGE SCALE GENOMIC DNA]</scope>
    <source>
        <strain evidence="1 2">HL3</strain>
    </source>
</reference>
<dbReference type="RefSeq" id="WP_093427015.1">
    <property type="nucleotide sequence ID" value="NZ_FOMJ01000001.1"/>
</dbReference>
<sequence>MQLSLDNHGWYTIRAYGPEGVTIALPPGERAENPVIEEENGFRNERLDVIPGSFLVATPGHLDRGWPPQTFEELERSHFEALAELNVEVLLLGTGDRIRFPHPQVTAPVNEAGIGLECLDTPGACRTFNVIAAEGRPVAAAILATSGAT</sequence>
<dbReference type="PANTHER" id="PTHR21192">
    <property type="entry name" value="NUCLEAR PROTEIN E3-3"/>
    <property type="match status" value="1"/>
</dbReference>
<dbReference type="Pfam" id="PF04430">
    <property type="entry name" value="DUF498"/>
    <property type="match status" value="1"/>
</dbReference>
<dbReference type="InterPro" id="IPR007523">
    <property type="entry name" value="NDUFAF3/AAMDC"/>
</dbReference>
<dbReference type="EMBL" id="FOMJ01000001">
    <property type="protein sequence ID" value="SFC98674.1"/>
    <property type="molecule type" value="Genomic_DNA"/>
</dbReference>
<organism evidence="1 2">
    <name type="scientific">Thiohalospira halophila DSM 15071</name>
    <dbReference type="NCBI Taxonomy" id="1123397"/>
    <lineage>
        <taxon>Bacteria</taxon>
        <taxon>Pseudomonadati</taxon>
        <taxon>Pseudomonadota</taxon>
        <taxon>Gammaproteobacteria</taxon>
        <taxon>Thiohalospirales</taxon>
        <taxon>Thiohalospiraceae</taxon>
        <taxon>Thiohalospira</taxon>
    </lineage>
</organism>
<dbReference type="AlphaFoldDB" id="A0A1I1NLV0"/>
<dbReference type="Proteomes" id="UP000198611">
    <property type="component" value="Unassembled WGS sequence"/>
</dbReference>
<dbReference type="CDD" id="cd05560">
    <property type="entry name" value="Xcc1710_like"/>
    <property type="match status" value="1"/>
</dbReference>
<dbReference type="Gene3D" id="3.40.1230.10">
    <property type="entry name" value="MTH938-like"/>
    <property type="match status" value="1"/>
</dbReference>
<keyword evidence="2" id="KW-1185">Reference proteome</keyword>
<gene>
    <name evidence="1" type="ORF">SAMN05660831_00341</name>
</gene>
<protein>
    <submittedName>
        <fullName evidence="1">Uncharacterized conserved protein, contains Mth938-like domain</fullName>
    </submittedName>
</protein>
<evidence type="ECO:0000313" key="2">
    <source>
        <dbReference type="Proteomes" id="UP000198611"/>
    </source>
</evidence>
<evidence type="ECO:0000313" key="1">
    <source>
        <dbReference type="EMBL" id="SFC98674.1"/>
    </source>
</evidence>
<dbReference type="InterPro" id="IPR036748">
    <property type="entry name" value="MTH938-like_sf"/>
</dbReference>
<name>A0A1I1NLV0_9GAMM</name>